<name>A0A816ZH62_BRANA</name>
<sequence>MTNLNKCCSSHPFVQTNVCFTFTYSIKLSHLLNWVCLRL</sequence>
<dbReference type="EMBL" id="HG994361">
    <property type="protein sequence ID" value="CAF2205851.1"/>
    <property type="molecule type" value="Genomic_DNA"/>
</dbReference>
<dbReference type="Proteomes" id="UP001295469">
    <property type="component" value="Chromosome A07"/>
</dbReference>
<evidence type="ECO:0000313" key="1">
    <source>
        <dbReference type="EMBL" id="CAF2205851.1"/>
    </source>
</evidence>
<reference evidence="1" key="1">
    <citation type="submission" date="2021-01" db="EMBL/GenBank/DDBJ databases">
        <authorList>
            <consortium name="Genoscope - CEA"/>
            <person name="William W."/>
        </authorList>
    </citation>
    <scope>NUCLEOTIDE SEQUENCE</scope>
</reference>
<dbReference type="AlphaFoldDB" id="A0A816ZH62"/>
<organism evidence="1">
    <name type="scientific">Brassica napus</name>
    <name type="common">Rape</name>
    <dbReference type="NCBI Taxonomy" id="3708"/>
    <lineage>
        <taxon>Eukaryota</taxon>
        <taxon>Viridiplantae</taxon>
        <taxon>Streptophyta</taxon>
        <taxon>Embryophyta</taxon>
        <taxon>Tracheophyta</taxon>
        <taxon>Spermatophyta</taxon>
        <taxon>Magnoliopsida</taxon>
        <taxon>eudicotyledons</taxon>
        <taxon>Gunneridae</taxon>
        <taxon>Pentapetalae</taxon>
        <taxon>rosids</taxon>
        <taxon>malvids</taxon>
        <taxon>Brassicales</taxon>
        <taxon>Brassicaceae</taxon>
        <taxon>Brassiceae</taxon>
        <taxon>Brassica</taxon>
    </lineage>
</organism>
<accession>A0A816ZH62</accession>
<proteinExistence type="predicted"/>
<protein>
    <submittedName>
        <fullName evidence="1">(rape) hypothetical protein</fullName>
    </submittedName>
</protein>
<gene>
    <name evidence="1" type="ORF">DARMORV10_A07P43480.1</name>
</gene>